<evidence type="ECO:0000256" key="2">
    <source>
        <dbReference type="SAM" id="Phobius"/>
    </source>
</evidence>
<dbReference type="Proteomes" id="UP000293089">
    <property type="component" value="Unassembled WGS sequence"/>
</dbReference>
<comment type="caution">
    <text evidence="3">The sequence shown here is derived from an EMBL/GenBank/DDBJ whole genome shotgun (WGS) entry which is preliminary data.</text>
</comment>
<accession>A0ABY1WCG6</accession>
<proteinExistence type="predicted"/>
<evidence type="ECO:0008006" key="5">
    <source>
        <dbReference type="Google" id="ProtNLM"/>
    </source>
</evidence>
<feature type="transmembrane region" description="Helical" evidence="2">
    <location>
        <begin position="23"/>
        <end position="42"/>
    </location>
</feature>
<reference evidence="3 4" key="1">
    <citation type="submission" date="2019-02" db="EMBL/GenBank/DDBJ databases">
        <title>WGS of Pseudoxanthomonas species novum from clinical isolates.</title>
        <authorList>
            <person name="Bernier A.-M."/>
            <person name="Bernard K."/>
            <person name="Vachon A."/>
        </authorList>
    </citation>
    <scope>NUCLEOTIDE SEQUENCE [LARGE SCALE GENOMIC DNA]</scope>
    <source>
        <strain evidence="4">NML 170316</strain>
    </source>
</reference>
<feature type="region of interest" description="Disordered" evidence="1">
    <location>
        <begin position="179"/>
        <end position="208"/>
    </location>
</feature>
<evidence type="ECO:0000313" key="3">
    <source>
        <dbReference type="EMBL" id="TAA18675.1"/>
    </source>
</evidence>
<gene>
    <name evidence="3" type="ORF">EA658_16445</name>
</gene>
<feature type="compositionally biased region" description="Basic and acidic residues" evidence="1">
    <location>
        <begin position="189"/>
        <end position="200"/>
    </location>
</feature>
<keyword evidence="2" id="KW-0472">Membrane</keyword>
<protein>
    <recommendedName>
        <fullName evidence="5">DUF4760 domain-containing protein</fullName>
    </recommendedName>
</protein>
<keyword evidence="2" id="KW-0812">Transmembrane</keyword>
<evidence type="ECO:0000313" key="4">
    <source>
        <dbReference type="Proteomes" id="UP000293089"/>
    </source>
</evidence>
<sequence>MDFLHGVFQCWPLSKTCLLNWDAVSAVATTVAVVVALGMGLLPEVNRRREAWVIALAKIHLAESSVEIQMVHVARAIALSRGETLAPNSRREIVREMDMVKSDELRSLLAGSAHFDKASFSVTCKAVVDIDRVKALAGGFADIPDDKVIHAAWFRGLLAGLFLTLDEARHEYAKAIERPAKPFPGMPPEVERLKEDERAEAQASNTHA</sequence>
<organism evidence="3 4">
    <name type="scientific">Pseudoxanthomonas winnipegensis</name>
    <dbReference type="NCBI Taxonomy" id="2480810"/>
    <lineage>
        <taxon>Bacteria</taxon>
        <taxon>Pseudomonadati</taxon>
        <taxon>Pseudomonadota</taxon>
        <taxon>Gammaproteobacteria</taxon>
        <taxon>Lysobacterales</taxon>
        <taxon>Lysobacteraceae</taxon>
        <taxon>Pseudoxanthomonas</taxon>
    </lineage>
</organism>
<keyword evidence="2" id="KW-1133">Transmembrane helix</keyword>
<dbReference type="RefSeq" id="WP_130529694.1">
    <property type="nucleotide sequence ID" value="NZ_SHMD01000002.1"/>
</dbReference>
<name>A0ABY1WCG6_9GAMM</name>
<evidence type="ECO:0000256" key="1">
    <source>
        <dbReference type="SAM" id="MobiDB-lite"/>
    </source>
</evidence>
<dbReference type="EMBL" id="SHME01000004">
    <property type="protein sequence ID" value="TAA18675.1"/>
    <property type="molecule type" value="Genomic_DNA"/>
</dbReference>
<keyword evidence="4" id="KW-1185">Reference proteome</keyword>